<name>A0A3S0XS04_CHLFR</name>
<evidence type="ECO:0000313" key="1">
    <source>
        <dbReference type="EMBL" id="RUR79206.1"/>
    </source>
</evidence>
<dbReference type="AlphaFoldDB" id="A0A3S0XS04"/>
<evidence type="ECO:0000313" key="2">
    <source>
        <dbReference type="Proteomes" id="UP000268857"/>
    </source>
</evidence>
<keyword evidence="2" id="KW-1185">Reference proteome</keyword>
<dbReference type="RefSeq" id="WP_016879847.1">
    <property type="nucleotide sequence ID" value="NZ_AJLN01000153.1"/>
</dbReference>
<dbReference type="Proteomes" id="UP000268857">
    <property type="component" value="Unassembled WGS sequence"/>
</dbReference>
<dbReference type="OrthoDB" id="583616at2"/>
<reference evidence="1 2" key="1">
    <citation type="journal article" date="2019" name="Genome Biol. Evol.">
        <title>Day and night: Metabolic profiles and evolutionary relationships of six axenic non-marine cyanobacteria.</title>
        <authorList>
            <person name="Will S.E."/>
            <person name="Henke P."/>
            <person name="Boedeker C."/>
            <person name="Huang S."/>
            <person name="Brinkmann H."/>
            <person name="Rohde M."/>
            <person name="Jarek M."/>
            <person name="Friedl T."/>
            <person name="Seufert S."/>
            <person name="Schumacher M."/>
            <person name="Overmann J."/>
            <person name="Neumann-Schaal M."/>
            <person name="Petersen J."/>
        </authorList>
    </citation>
    <scope>NUCLEOTIDE SEQUENCE [LARGE SCALE GENOMIC DNA]</scope>
    <source>
        <strain evidence="1 2">PCC 6912</strain>
    </source>
</reference>
<proteinExistence type="predicted"/>
<sequence>MQERILSQAKNWGFICKIDKQGKYQILPQVSTERWKLQLAEEEKWLLFVGDIPQIFCHPSDVLAFLERRRTIKTFTPPNSLRK</sequence>
<gene>
    <name evidence="1" type="ORF">PCC6912_33800</name>
</gene>
<dbReference type="EMBL" id="RSCJ01000013">
    <property type="protein sequence ID" value="RUR79206.1"/>
    <property type="molecule type" value="Genomic_DNA"/>
</dbReference>
<protein>
    <submittedName>
        <fullName evidence="1">Uncharacterized protein</fullName>
    </submittedName>
</protein>
<comment type="caution">
    <text evidence="1">The sequence shown here is derived from an EMBL/GenBank/DDBJ whole genome shotgun (WGS) entry which is preliminary data.</text>
</comment>
<accession>A0A3S0XS04</accession>
<organism evidence="1 2">
    <name type="scientific">Chlorogloeopsis fritschii PCC 6912</name>
    <dbReference type="NCBI Taxonomy" id="211165"/>
    <lineage>
        <taxon>Bacteria</taxon>
        <taxon>Bacillati</taxon>
        <taxon>Cyanobacteriota</taxon>
        <taxon>Cyanophyceae</taxon>
        <taxon>Nostocales</taxon>
        <taxon>Chlorogloeopsidaceae</taxon>
        <taxon>Chlorogloeopsis</taxon>
    </lineage>
</organism>